<evidence type="ECO:0000313" key="4">
    <source>
        <dbReference type="Proteomes" id="UP000537718"/>
    </source>
</evidence>
<dbReference type="GO" id="GO:0004519">
    <property type="term" value="F:endonuclease activity"/>
    <property type="evidence" value="ECO:0007669"/>
    <property type="project" value="InterPro"/>
</dbReference>
<dbReference type="AlphaFoldDB" id="A0A7W9DJ81"/>
<dbReference type="InterPro" id="IPR027417">
    <property type="entry name" value="P-loop_NTPase"/>
</dbReference>
<accession>A0A7W9DJ81</accession>
<feature type="domain" description="Novel STAND NTPase 1" evidence="2">
    <location>
        <begin position="249"/>
        <end position="461"/>
    </location>
</feature>
<gene>
    <name evidence="3" type="ORF">HDE69_001941</name>
</gene>
<dbReference type="InterPro" id="IPR049052">
    <property type="entry name" value="nSTAND1"/>
</dbReference>
<reference evidence="3 4" key="1">
    <citation type="submission" date="2020-08" db="EMBL/GenBank/DDBJ databases">
        <title>Genomic Encyclopedia of Type Strains, Phase IV (KMG-V): Genome sequencing to study the core and pangenomes of soil and plant-associated prokaryotes.</title>
        <authorList>
            <person name="Whitman W."/>
        </authorList>
    </citation>
    <scope>NUCLEOTIDE SEQUENCE [LARGE SCALE GENOMIC DNA]</scope>
    <source>
        <strain evidence="3 4">MP7CTX6</strain>
    </source>
</reference>
<protein>
    <recommendedName>
        <fullName evidence="5">Restriction endonuclease</fullName>
    </recommendedName>
</protein>
<comment type="caution">
    <text evidence="3">The sequence shown here is derived from an EMBL/GenBank/DDBJ whole genome shotgun (WGS) entry which is preliminary data.</text>
</comment>
<dbReference type="InterPro" id="IPR007560">
    <property type="entry name" value="Restrct_endonuc_IV_Mrr"/>
</dbReference>
<organism evidence="3 4">
    <name type="scientific">Pedobacter cryoconitis</name>
    <dbReference type="NCBI Taxonomy" id="188932"/>
    <lineage>
        <taxon>Bacteria</taxon>
        <taxon>Pseudomonadati</taxon>
        <taxon>Bacteroidota</taxon>
        <taxon>Sphingobacteriia</taxon>
        <taxon>Sphingobacteriales</taxon>
        <taxon>Sphingobacteriaceae</taxon>
        <taxon>Pedobacter</taxon>
    </lineage>
</organism>
<dbReference type="GO" id="GO:0009307">
    <property type="term" value="P:DNA restriction-modification system"/>
    <property type="evidence" value="ECO:0007669"/>
    <property type="project" value="InterPro"/>
</dbReference>
<dbReference type="GO" id="GO:0003677">
    <property type="term" value="F:DNA binding"/>
    <property type="evidence" value="ECO:0007669"/>
    <property type="project" value="InterPro"/>
</dbReference>
<proteinExistence type="predicted"/>
<dbReference type="Pfam" id="PF20703">
    <property type="entry name" value="nSTAND1"/>
    <property type="match status" value="1"/>
</dbReference>
<dbReference type="SUPFAM" id="SSF52980">
    <property type="entry name" value="Restriction endonuclease-like"/>
    <property type="match status" value="1"/>
</dbReference>
<dbReference type="Proteomes" id="UP000537718">
    <property type="component" value="Unassembled WGS sequence"/>
</dbReference>
<dbReference type="RefSeq" id="WP_183866898.1">
    <property type="nucleotide sequence ID" value="NZ_JACHCF010000004.1"/>
</dbReference>
<feature type="domain" description="Restriction endonuclease type IV Mrr" evidence="1">
    <location>
        <begin position="17"/>
        <end position="110"/>
    </location>
</feature>
<evidence type="ECO:0008006" key="5">
    <source>
        <dbReference type="Google" id="ProtNLM"/>
    </source>
</evidence>
<evidence type="ECO:0000259" key="1">
    <source>
        <dbReference type="Pfam" id="PF04471"/>
    </source>
</evidence>
<name>A0A7W9DJ81_9SPHI</name>
<evidence type="ECO:0000259" key="2">
    <source>
        <dbReference type="Pfam" id="PF20703"/>
    </source>
</evidence>
<sequence>MKSEIKIILEDGSSNKAKGNCFETLIRNLLTLHQYDIRGNINFGGMEIDLVAEHKHNKESLYVECKAKEKVTSDELSKFSFNVTFKKVDKGYFYRTQELESQAGALLSEIKDRPEYKNLTFFEPDDIIRMLSDGKMVYEPLSDLAIYTISKKILAVTYFGDYFIYLINESNALPTKFIVVDAKHNERKVNDDFIELLRSKINEISSLTLIQNYTSYVRTKVSNRHDTIIETISEVQESENWYDYLPASSNKNHFVGRDDIRTKILSYFKDIHGNKTGKRIFYLNGKSGWGKSSLVLEIIGRCGNKHYKRKFFGIAIDTRSATSDNFVALSFKKLINAAIDNHYIPQVQGDLTFTSNNDLLSSDSVKTVLNELKRNNKFLVLIFDQFEDVFRKGDFFKTFYKFLTDVTDSRPNLIIGFSWKSDFFIQSDDPSYHIWQQAKEQAREFTINEFGEKEIDGVIKQLEGSVDGLDNGIKQRIKESSQGLPWLTKKLCIHIFDQIESGVGKENLIESNLNISDLFKKDEERLSAKEFKAIKLIAKRAYDGSFFDETEVGDIIDSETIASLLHKRLIIRSGANYNIYWDIYRDYLVTGTIPPIGEGYLVRQGVNLCLEVFLLFDVTNKQTLESILQKHPKGIGQETLYNILIELRNLGIIQKTGDYYSVNKGIEISKQGFIDYITNKFQNYTPYIHLKRTNISKINKTDVIQTLKNTFKHDFQDNTWDSYAKNIISWFLLSDLDIKSRLVEPTKGRGKALSQVRIEDKSELIPRSSLREIIELIPILTSNPNLISSRFNRDLALLELIDDTSALTDFGKEIVLKDEVTTMTLLRTKILDLPKMKLIYEYLEGHPNAKAKELINALPIDFFDGEKESSKIIYATKALTWLKYSRRRQGRASHSNVLLF</sequence>
<dbReference type="SUPFAM" id="SSF52540">
    <property type="entry name" value="P-loop containing nucleoside triphosphate hydrolases"/>
    <property type="match status" value="1"/>
</dbReference>
<dbReference type="Gene3D" id="3.40.50.300">
    <property type="entry name" value="P-loop containing nucleotide triphosphate hydrolases"/>
    <property type="match status" value="1"/>
</dbReference>
<evidence type="ECO:0000313" key="3">
    <source>
        <dbReference type="EMBL" id="MBB5620888.1"/>
    </source>
</evidence>
<dbReference type="Pfam" id="PF04471">
    <property type="entry name" value="Mrr_cat"/>
    <property type="match status" value="1"/>
</dbReference>
<dbReference type="InterPro" id="IPR011335">
    <property type="entry name" value="Restrct_endonuc-II-like"/>
</dbReference>
<dbReference type="EMBL" id="JACHCF010000004">
    <property type="protein sequence ID" value="MBB5620888.1"/>
    <property type="molecule type" value="Genomic_DNA"/>
</dbReference>